<reference evidence="10" key="1">
    <citation type="journal article" date="2020" name="Fungal Divers.">
        <title>Resolving the Mortierellaceae phylogeny through synthesis of multi-gene phylogenetics and phylogenomics.</title>
        <authorList>
            <person name="Vandepol N."/>
            <person name="Liber J."/>
            <person name="Desiro A."/>
            <person name="Na H."/>
            <person name="Kennedy M."/>
            <person name="Barry K."/>
            <person name="Grigoriev I.V."/>
            <person name="Miller A.N."/>
            <person name="O'Donnell K."/>
            <person name="Stajich J.E."/>
            <person name="Bonito G."/>
        </authorList>
    </citation>
    <scope>NUCLEOTIDE SEQUENCE</scope>
    <source>
        <strain evidence="10">NRRL 2769</strain>
    </source>
</reference>
<feature type="compositionally biased region" description="Polar residues" evidence="9">
    <location>
        <begin position="1"/>
        <end position="17"/>
    </location>
</feature>
<comment type="caution">
    <text evidence="10">The sequence shown here is derived from an EMBL/GenBank/DDBJ whole genome shotgun (WGS) entry which is preliminary data.</text>
</comment>
<name>A0A9P6MS40_9FUNG</name>
<evidence type="ECO:0000256" key="7">
    <source>
        <dbReference type="ARBA" id="ARBA00031732"/>
    </source>
</evidence>
<evidence type="ECO:0000256" key="5">
    <source>
        <dbReference type="ARBA" id="ARBA00030406"/>
    </source>
</evidence>
<dbReference type="SUPFAM" id="SSF51430">
    <property type="entry name" value="NAD(P)-linked oxidoreductase"/>
    <property type="match status" value="1"/>
</dbReference>
<organism evidence="10 11">
    <name type="scientific">Entomortierella chlamydospora</name>
    <dbReference type="NCBI Taxonomy" id="101097"/>
    <lineage>
        <taxon>Eukaryota</taxon>
        <taxon>Fungi</taxon>
        <taxon>Fungi incertae sedis</taxon>
        <taxon>Mucoromycota</taxon>
        <taxon>Mortierellomycotina</taxon>
        <taxon>Mortierellomycetes</taxon>
        <taxon>Mortierellales</taxon>
        <taxon>Mortierellaceae</taxon>
        <taxon>Entomortierella</taxon>
    </lineage>
</organism>
<dbReference type="AlphaFoldDB" id="A0A9P6MS40"/>
<evidence type="ECO:0000256" key="1">
    <source>
        <dbReference type="ARBA" id="ARBA00005006"/>
    </source>
</evidence>
<evidence type="ECO:0000313" key="10">
    <source>
        <dbReference type="EMBL" id="KAG0010561.1"/>
    </source>
</evidence>
<proteinExistence type="inferred from homology"/>
<keyword evidence="4" id="KW-0317">Glutathione biosynthesis</keyword>
<dbReference type="InterPro" id="IPR032963">
    <property type="entry name" value="Gclm"/>
</dbReference>
<evidence type="ECO:0000313" key="11">
    <source>
        <dbReference type="Proteomes" id="UP000703661"/>
    </source>
</evidence>
<accession>A0A9P6MS40</accession>
<evidence type="ECO:0000256" key="6">
    <source>
        <dbReference type="ARBA" id="ARBA00031154"/>
    </source>
</evidence>
<protein>
    <recommendedName>
        <fullName evidence="7">GCS light chain</fullName>
    </recommendedName>
    <alternativeName>
        <fullName evidence="5">Gamma-ECS regulatory subunit</fullName>
    </alternativeName>
    <alternativeName>
        <fullName evidence="8">Gamma-glutamylcysteine synthetase regulatory subunit</fullName>
    </alternativeName>
    <alternativeName>
        <fullName evidence="6">Glutamate--cysteine ligase modifier subunit</fullName>
    </alternativeName>
</protein>
<evidence type="ECO:0000256" key="8">
    <source>
        <dbReference type="ARBA" id="ARBA00032926"/>
    </source>
</evidence>
<evidence type="ECO:0000256" key="3">
    <source>
        <dbReference type="ARBA" id="ARBA00011532"/>
    </source>
</evidence>
<evidence type="ECO:0000256" key="9">
    <source>
        <dbReference type="SAM" id="MobiDB-lite"/>
    </source>
</evidence>
<dbReference type="GO" id="GO:0035226">
    <property type="term" value="F:glutamate-cysteine ligase catalytic subunit binding"/>
    <property type="evidence" value="ECO:0007669"/>
    <property type="project" value="InterPro"/>
</dbReference>
<feature type="region of interest" description="Disordered" evidence="9">
    <location>
        <begin position="1"/>
        <end position="30"/>
    </location>
</feature>
<sequence>MTVIHTSESLHASSNGHSHPHDHIPLHSGHQLKSKAQSVAFAQDTFTHLTLYTGNTIATGTTGLLNTTLKKSNQELVSAVEDTLVYSLNSAQIDGGHIAVADQRSLGPLEDDRSKYDITGEFNKKACRKIELTEADQHKLIQNSAKLFFLSPAGASSPLSVDQLDLALQNLGFVLDSSDIVVDHFILAIPNQSFDENELDEAELEAFTDNVQQLYLPVWRRLSELRKSGRIGRLGVAEFSRQQLEILKTVAVSNDAAVPEINQVNLHDCCVLPKDLIEYSKVEGIELLTHGDSTNILPKATLASLLQPHLPTASDSTLAPNFVLKYSALLSGRGLITRKGYI</sequence>
<comment type="pathway">
    <text evidence="1">Sulfur metabolism; glutathione biosynthesis; glutathione from L-cysteine and L-glutamate: step 1/2.</text>
</comment>
<dbReference type="Gene3D" id="3.20.20.100">
    <property type="entry name" value="NADP-dependent oxidoreductase domain"/>
    <property type="match status" value="1"/>
</dbReference>
<dbReference type="GO" id="GO:0017109">
    <property type="term" value="C:glutamate-cysteine ligase complex"/>
    <property type="evidence" value="ECO:0007669"/>
    <property type="project" value="TreeGrafter"/>
</dbReference>
<comment type="subunit">
    <text evidence="3">Heterodimer of a catalytic heavy chain and a regulatory light chain.</text>
</comment>
<feature type="non-terminal residue" evidence="10">
    <location>
        <position position="1"/>
    </location>
</feature>
<comment type="similarity">
    <text evidence="2">Belongs to the aldo/keto reductase family. Glutamate--cysteine ligase light chain subfamily.</text>
</comment>
<dbReference type="GO" id="GO:0030234">
    <property type="term" value="F:enzyme regulator activity"/>
    <property type="evidence" value="ECO:0007669"/>
    <property type="project" value="TreeGrafter"/>
</dbReference>
<gene>
    <name evidence="10" type="ORF">BGZ80_001382</name>
</gene>
<dbReference type="Proteomes" id="UP000703661">
    <property type="component" value="Unassembled WGS sequence"/>
</dbReference>
<dbReference type="PANTHER" id="PTHR13295">
    <property type="entry name" value="GLUTAMATE CYSTEINE LIGASE REGULATORY SUBUNIT"/>
    <property type="match status" value="1"/>
</dbReference>
<keyword evidence="11" id="KW-1185">Reference proteome</keyword>
<dbReference type="PANTHER" id="PTHR13295:SF4">
    <property type="entry name" value="GLUTAMATE--CYSTEINE LIGASE REGULATORY SUBUNIT"/>
    <property type="match status" value="1"/>
</dbReference>
<evidence type="ECO:0000256" key="2">
    <source>
        <dbReference type="ARBA" id="ARBA00008612"/>
    </source>
</evidence>
<evidence type="ECO:0000256" key="4">
    <source>
        <dbReference type="ARBA" id="ARBA00022684"/>
    </source>
</evidence>
<dbReference type="EMBL" id="JAAAID010001310">
    <property type="protein sequence ID" value="KAG0010561.1"/>
    <property type="molecule type" value="Genomic_DNA"/>
</dbReference>
<dbReference type="GO" id="GO:0006750">
    <property type="term" value="P:glutathione biosynthetic process"/>
    <property type="evidence" value="ECO:0007669"/>
    <property type="project" value="UniProtKB-KW"/>
</dbReference>
<dbReference type="InterPro" id="IPR036812">
    <property type="entry name" value="NAD(P)_OxRdtase_dom_sf"/>
</dbReference>